<dbReference type="OMA" id="EFFGQFD"/>
<reference evidence="1 2" key="1">
    <citation type="journal article" date="2010" name="Plant Cell">
        <title>The Chlorella variabilis NC64A genome reveals adaptation to photosymbiosis, coevolution with viruses, and cryptic sex.</title>
        <authorList>
            <person name="Blanc G."/>
            <person name="Duncan G."/>
            <person name="Agarkova I."/>
            <person name="Borodovsky M."/>
            <person name="Gurnon J."/>
            <person name="Kuo A."/>
            <person name="Lindquist E."/>
            <person name="Lucas S."/>
            <person name="Pangilinan J."/>
            <person name="Polle J."/>
            <person name="Salamov A."/>
            <person name="Terry A."/>
            <person name="Yamada T."/>
            <person name="Dunigan D.D."/>
            <person name="Grigoriev I.V."/>
            <person name="Claverie J.M."/>
            <person name="Van Etten J.L."/>
        </authorList>
    </citation>
    <scope>NUCLEOTIDE SEQUENCE [LARGE SCALE GENOMIC DNA]</scope>
    <source>
        <strain evidence="1 2">NC64A</strain>
    </source>
</reference>
<dbReference type="Pfam" id="PF10890">
    <property type="entry name" value="Cyt_b-c1_8"/>
    <property type="match status" value="1"/>
</dbReference>
<dbReference type="InterPro" id="IPR000011">
    <property type="entry name" value="UBQ/SUMO-activ_enz_E1-like"/>
</dbReference>
<accession>E1ZGK3</accession>
<sequence length="421" mass="45605">MASSQPDNQLTEQEAAIYDRQLRVWGVETQRRLSGAKVLIAGCSGLAAEVAKNIVLAGVGSVTLVDDTPCSRRPLSNFLIPGDAPADPITVAEASVATLAEMNPFVKVAALPGPPSSVLAADVLRQYDLLLLCGQPASSIAAADVLCREAGVAFYAGVCRGIFGWAFADLHQHRFVVEKKEEHKDGSTSKKVEERTESFATWQQATSCSLHGVNKRRLTRLYLIIRGTHRITVCCVVSGANYEAAPPPPLPAFHAAVISRFEQQHGRCVTAADAEQLLTLRQHVCGEAGVEPGLLPDKMLQAYAEEEEDMPAINAIVGGELGNELIKAVGGRNEPVNNFFLFSLAEGSTMGKVPIRLREVVYALSPYQQSVMTGLWKDLPHKAAHHAANLRDAVIFCVAPIVGIAYYCADYKEKEKLHHRF</sequence>
<dbReference type="GeneID" id="17354390"/>
<dbReference type="KEGG" id="cvr:CHLNCDRAFT_134704"/>
<dbReference type="eggNOG" id="KOG2014">
    <property type="taxonomic scope" value="Eukaryota"/>
</dbReference>
<dbReference type="Proteomes" id="UP000008141">
    <property type="component" value="Unassembled WGS sequence"/>
</dbReference>
<dbReference type="EMBL" id="GL433846">
    <property type="protein sequence ID" value="EFN54772.1"/>
    <property type="molecule type" value="Genomic_DNA"/>
</dbReference>
<keyword evidence="2" id="KW-1185">Reference proteome</keyword>
<dbReference type="OrthoDB" id="1708823at2759"/>
<dbReference type="InterPro" id="IPR035985">
    <property type="entry name" value="Ubiquitin-activating_enz"/>
</dbReference>
<dbReference type="AlphaFoldDB" id="E1ZGK3"/>
<dbReference type="PRINTS" id="PR01849">
    <property type="entry name" value="UBIQUITINACT"/>
</dbReference>
<dbReference type="PANTHER" id="PTHR34559:SF1">
    <property type="entry name" value="OS06G0175900 PROTEIN"/>
    <property type="match status" value="1"/>
</dbReference>
<gene>
    <name evidence="1" type="ORF">CHLNCDRAFT_134704</name>
</gene>
<dbReference type="FunCoup" id="E1ZGK3">
    <property type="interactions" value="1913"/>
</dbReference>
<dbReference type="GO" id="GO:0008641">
    <property type="term" value="F:ubiquitin-like modifier activating enzyme activity"/>
    <property type="evidence" value="ECO:0007669"/>
    <property type="project" value="InterPro"/>
</dbReference>
<name>E1ZGK3_CHLVA</name>
<dbReference type="PANTHER" id="PTHR34559">
    <property type="entry name" value="CYTOCHROME B-C1 COMPLEX SUBUNIT 8"/>
    <property type="match status" value="1"/>
</dbReference>
<dbReference type="InParanoid" id="E1ZGK3"/>
<dbReference type="RefSeq" id="XP_005846874.1">
    <property type="nucleotide sequence ID" value="XM_005846812.1"/>
</dbReference>
<evidence type="ECO:0000313" key="1">
    <source>
        <dbReference type="EMBL" id="EFN54772.1"/>
    </source>
</evidence>
<dbReference type="Gene3D" id="3.40.50.720">
    <property type="entry name" value="NAD(P)-binding Rossmann-like Domain"/>
    <property type="match status" value="1"/>
</dbReference>
<evidence type="ECO:0000313" key="2">
    <source>
        <dbReference type="Proteomes" id="UP000008141"/>
    </source>
</evidence>
<organism evidence="2">
    <name type="scientific">Chlorella variabilis</name>
    <name type="common">Green alga</name>
    <dbReference type="NCBI Taxonomy" id="554065"/>
    <lineage>
        <taxon>Eukaryota</taxon>
        <taxon>Viridiplantae</taxon>
        <taxon>Chlorophyta</taxon>
        <taxon>core chlorophytes</taxon>
        <taxon>Trebouxiophyceae</taxon>
        <taxon>Chlorellales</taxon>
        <taxon>Chlorellaceae</taxon>
        <taxon>Chlorella clade</taxon>
        <taxon>Chlorella</taxon>
    </lineage>
</organism>
<proteinExistence type="predicted"/>
<dbReference type="InterPro" id="IPR020101">
    <property type="entry name" value="Cyt_b-c1_8-plants"/>
</dbReference>
<dbReference type="STRING" id="554065.E1ZGK3"/>
<protein>
    <submittedName>
        <fullName evidence="1">Uncharacterized protein</fullName>
    </submittedName>
</protein>
<dbReference type="GO" id="GO:0098803">
    <property type="term" value="C:respiratory chain complex"/>
    <property type="evidence" value="ECO:0007669"/>
    <property type="project" value="InterPro"/>
</dbReference>
<dbReference type="SUPFAM" id="SSF69572">
    <property type="entry name" value="Activating enzymes of the ubiquitin-like proteins"/>
    <property type="match status" value="1"/>
</dbReference>